<protein>
    <submittedName>
        <fullName evidence="1">Uncharacterized protein</fullName>
    </submittedName>
</protein>
<sequence>MCCRVLLCEESVLIPVAFESF</sequence>
<evidence type="ECO:0000313" key="1">
    <source>
        <dbReference type="EMBL" id="JAH82190.1"/>
    </source>
</evidence>
<accession>A0A0E9VXZ2</accession>
<name>A0A0E9VXZ2_ANGAN</name>
<dbReference type="AlphaFoldDB" id="A0A0E9VXZ2"/>
<dbReference type="EMBL" id="GBXM01026387">
    <property type="protein sequence ID" value="JAH82190.1"/>
    <property type="molecule type" value="Transcribed_RNA"/>
</dbReference>
<organism evidence="1">
    <name type="scientific">Anguilla anguilla</name>
    <name type="common">European freshwater eel</name>
    <name type="synonym">Muraena anguilla</name>
    <dbReference type="NCBI Taxonomy" id="7936"/>
    <lineage>
        <taxon>Eukaryota</taxon>
        <taxon>Metazoa</taxon>
        <taxon>Chordata</taxon>
        <taxon>Craniata</taxon>
        <taxon>Vertebrata</taxon>
        <taxon>Euteleostomi</taxon>
        <taxon>Actinopterygii</taxon>
        <taxon>Neopterygii</taxon>
        <taxon>Teleostei</taxon>
        <taxon>Anguilliformes</taxon>
        <taxon>Anguillidae</taxon>
        <taxon>Anguilla</taxon>
    </lineage>
</organism>
<reference evidence="1" key="1">
    <citation type="submission" date="2014-11" db="EMBL/GenBank/DDBJ databases">
        <authorList>
            <person name="Amaro Gonzalez C."/>
        </authorList>
    </citation>
    <scope>NUCLEOTIDE SEQUENCE</scope>
</reference>
<reference evidence="1" key="2">
    <citation type="journal article" date="2015" name="Fish Shellfish Immunol.">
        <title>Early steps in the European eel (Anguilla anguilla)-Vibrio vulnificus interaction in the gills: Role of the RtxA13 toxin.</title>
        <authorList>
            <person name="Callol A."/>
            <person name="Pajuelo D."/>
            <person name="Ebbesson L."/>
            <person name="Teles M."/>
            <person name="MacKenzie S."/>
            <person name="Amaro C."/>
        </authorList>
    </citation>
    <scope>NUCLEOTIDE SEQUENCE</scope>
</reference>
<proteinExistence type="predicted"/>